<evidence type="ECO:0000259" key="6">
    <source>
        <dbReference type="Pfam" id="PF13145"/>
    </source>
</evidence>
<dbReference type="PANTHER" id="PTHR47245">
    <property type="entry name" value="PEPTIDYLPROLYL ISOMERASE"/>
    <property type="match status" value="1"/>
</dbReference>
<keyword evidence="5" id="KW-0413">Isomerase</keyword>
<dbReference type="EMBL" id="QNBE01000133">
    <property type="protein sequence ID" value="RKX68754.1"/>
    <property type="molecule type" value="Genomic_DNA"/>
</dbReference>
<proteinExistence type="predicted"/>
<evidence type="ECO:0000256" key="1">
    <source>
        <dbReference type="ARBA" id="ARBA00000971"/>
    </source>
</evidence>
<reference evidence="7 8" key="1">
    <citation type="submission" date="2018-06" db="EMBL/GenBank/DDBJ databases">
        <title>Extensive metabolic versatility and redundancy in microbially diverse, dynamic hydrothermal sediments.</title>
        <authorList>
            <person name="Dombrowski N."/>
            <person name="Teske A."/>
            <person name="Baker B.J."/>
        </authorList>
    </citation>
    <scope>NUCLEOTIDE SEQUENCE [LARGE SCALE GENOMIC DNA]</scope>
    <source>
        <strain evidence="7">B36_G15</strain>
    </source>
</reference>
<dbReference type="EC" id="5.2.1.8" evidence="2"/>
<protein>
    <recommendedName>
        <fullName evidence="2">peptidylprolyl isomerase</fullName>
        <ecNumber evidence="2">5.2.1.8</ecNumber>
    </recommendedName>
</protein>
<dbReference type="InterPro" id="IPR000297">
    <property type="entry name" value="PPIase_PpiC"/>
</dbReference>
<dbReference type="InterPro" id="IPR046357">
    <property type="entry name" value="PPIase_dom_sf"/>
</dbReference>
<dbReference type="Gene3D" id="1.10.4030.10">
    <property type="entry name" value="Porin chaperone SurA, peptide-binding domain"/>
    <property type="match status" value="1"/>
</dbReference>
<evidence type="ECO:0000313" key="7">
    <source>
        <dbReference type="EMBL" id="RKX68754.1"/>
    </source>
</evidence>
<evidence type="ECO:0000256" key="3">
    <source>
        <dbReference type="ARBA" id="ARBA00022729"/>
    </source>
</evidence>
<keyword evidence="3" id="KW-0732">Signal</keyword>
<dbReference type="PANTHER" id="PTHR47245:SF1">
    <property type="entry name" value="FOLDASE PROTEIN PRSA"/>
    <property type="match status" value="1"/>
</dbReference>
<name>A0A660SD91_UNCW3</name>
<evidence type="ECO:0000256" key="2">
    <source>
        <dbReference type="ARBA" id="ARBA00013194"/>
    </source>
</evidence>
<keyword evidence="4" id="KW-0697">Rotamase</keyword>
<evidence type="ECO:0000313" key="8">
    <source>
        <dbReference type="Proteomes" id="UP000268469"/>
    </source>
</evidence>
<dbReference type="InterPro" id="IPR050245">
    <property type="entry name" value="PrsA_foldase"/>
</dbReference>
<dbReference type="GO" id="GO:0003755">
    <property type="term" value="F:peptidyl-prolyl cis-trans isomerase activity"/>
    <property type="evidence" value="ECO:0007669"/>
    <property type="project" value="UniProtKB-KW"/>
</dbReference>
<evidence type="ECO:0000256" key="4">
    <source>
        <dbReference type="ARBA" id="ARBA00023110"/>
    </source>
</evidence>
<feature type="domain" description="PpiC" evidence="6">
    <location>
        <begin position="108"/>
        <end position="214"/>
    </location>
</feature>
<comment type="catalytic activity">
    <reaction evidence="1">
        <text>[protein]-peptidylproline (omega=180) = [protein]-peptidylproline (omega=0)</text>
        <dbReference type="Rhea" id="RHEA:16237"/>
        <dbReference type="Rhea" id="RHEA-COMP:10747"/>
        <dbReference type="Rhea" id="RHEA-COMP:10748"/>
        <dbReference type="ChEBI" id="CHEBI:83833"/>
        <dbReference type="ChEBI" id="CHEBI:83834"/>
        <dbReference type="EC" id="5.2.1.8"/>
    </reaction>
</comment>
<comment type="caution">
    <text evidence="7">The sequence shown here is derived from an EMBL/GenBank/DDBJ whole genome shotgun (WGS) entry which is preliminary data.</text>
</comment>
<dbReference type="Pfam" id="PF13145">
    <property type="entry name" value="Rotamase_2"/>
    <property type="match status" value="1"/>
</dbReference>
<dbReference type="Proteomes" id="UP000268469">
    <property type="component" value="Unassembled WGS sequence"/>
</dbReference>
<gene>
    <name evidence="7" type="ORF">DRP53_10050</name>
</gene>
<evidence type="ECO:0000256" key="5">
    <source>
        <dbReference type="ARBA" id="ARBA00023235"/>
    </source>
</evidence>
<dbReference type="Gene3D" id="3.10.50.40">
    <property type="match status" value="1"/>
</dbReference>
<sequence length="262" mass="31176">MKKLVLIFLISFGCTQKKDEQKVVARVDQIDLTIDELKILYPENLIYQLNREQLTELLNDWANTQVFYLEAKKDRIDKEDSIRIHLDQLVRSTLAQTYVMREVQKVTVTQMEALDYFEKYRDDFLYAVKCLQIITPSELEAKQLLSEIKSGADFKKLVETRSSRPIEPRFYKKTELPPKFGEAIFRLKPGEITGIIRDEITKSYLIGKLLEKRRIKNKITFSEVSDYIYTMLRFNKQSRLYDSLMTEARKRHKIELYPERIR</sequence>
<dbReference type="AlphaFoldDB" id="A0A660SD91"/>
<organism evidence="7 8">
    <name type="scientific">candidate division WOR-3 bacterium</name>
    <dbReference type="NCBI Taxonomy" id="2052148"/>
    <lineage>
        <taxon>Bacteria</taxon>
        <taxon>Bacteria division WOR-3</taxon>
    </lineage>
</organism>
<accession>A0A660SD91</accession>
<dbReference type="SUPFAM" id="SSF54534">
    <property type="entry name" value="FKBP-like"/>
    <property type="match status" value="1"/>
</dbReference>